<gene>
    <name evidence="2" type="ORF">K040078D81_53770</name>
</gene>
<comment type="caution">
    <text evidence="2">The sequence shown here is derived from an EMBL/GenBank/DDBJ whole genome shotgun (WGS) entry which is preliminary data.</text>
</comment>
<keyword evidence="1" id="KW-0812">Transmembrane</keyword>
<keyword evidence="1" id="KW-0472">Membrane</keyword>
<keyword evidence="1" id="KW-1133">Transmembrane helix</keyword>
<evidence type="ECO:0000256" key="1">
    <source>
        <dbReference type="SAM" id="Phobius"/>
    </source>
</evidence>
<name>A0ABQ0BIH7_9FIRM</name>
<feature type="transmembrane region" description="Helical" evidence="1">
    <location>
        <begin position="234"/>
        <end position="260"/>
    </location>
</feature>
<feature type="transmembrane region" description="Helical" evidence="1">
    <location>
        <begin position="194"/>
        <end position="214"/>
    </location>
</feature>
<sequence>MNRDDQMPAGSKSSLPCESAPIFQEDEWRKAEPIDADSKDKCFAWLYLLVGYGFVYTFTSMNFGGHLVLFTIAYAAIVLAYVFLKGGHPGKESWFWLVIMLGIGVPYAFWSAMPFLQVPMLIVCAAYWTLIISGSLLEKDKTSQWVVFDGWNALLWVPFGNFGCSFKIITGLHEDREESGDEPEKKSRGRDIRYVLLGVVIAVPVLFIVLPLLSSADEGFQRMMQNSGLYIQEHFLYTIARMILSLPVAAYLFGLIYGGIHKRNTDRMDKESLRETSRSIQIVPTTAITTAMLIVCAIYLLFIGLQGKYLFSAFAGIRPENFTYAEYARRGFFELCQTAALNLVLLLGANLFARKKNTNSAVLRWLNVLLSVLTLLLILTAMSKMVLYITAFGFTIKRVLTMVFMIWMALVFTLVILRQWREFPMVRICVIAGAVLYCSLCVLPVERMMDSYNQRHFPDHSIEENLRH</sequence>
<accession>A0ABQ0BIH7</accession>
<proteinExistence type="predicted"/>
<feature type="transmembrane region" description="Helical" evidence="1">
    <location>
        <begin position="332"/>
        <end position="353"/>
    </location>
</feature>
<dbReference type="InterPro" id="IPR025291">
    <property type="entry name" value="DUF4153"/>
</dbReference>
<evidence type="ECO:0000313" key="2">
    <source>
        <dbReference type="EMBL" id="GAA6411260.1"/>
    </source>
</evidence>
<dbReference type="EMBL" id="BAABYW010000002">
    <property type="protein sequence ID" value="GAA6411260.1"/>
    <property type="molecule type" value="Genomic_DNA"/>
</dbReference>
<evidence type="ECO:0008006" key="4">
    <source>
        <dbReference type="Google" id="ProtNLM"/>
    </source>
</evidence>
<keyword evidence="3" id="KW-1185">Reference proteome</keyword>
<feature type="transmembrane region" description="Helical" evidence="1">
    <location>
        <begin position="399"/>
        <end position="417"/>
    </location>
</feature>
<feature type="transmembrane region" description="Helical" evidence="1">
    <location>
        <begin position="424"/>
        <end position="445"/>
    </location>
</feature>
<feature type="transmembrane region" description="Helical" evidence="1">
    <location>
        <begin position="365"/>
        <end position="387"/>
    </location>
</feature>
<dbReference type="RefSeq" id="WP_390409939.1">
    <property type="nucleotide sequence ID" value="NZ_BAABYW010000002.1"/>
</dbReference>
<dbReference type="Proteomes" id="UP001600943">
    <property type="component" value="Unassembled WGS sequence"/>
</dbReference>
<protein>
    <recommendedName>
        <fullName evidence="4">DUF4173 domain-containing protein</fullName>
    </recommendedName>
</protein>
<feature type="transmembrane region" description="Helical" evidence="1">
    <location>
        <begin position="42"/>
        <end position="59"/>
    </location>
</feature>
<dbReference type="Pfam" id="PF13687">
    <property type="entry name" value="DUF4153"/>
    <property type="match status" value="1"/>
</dbReference>
<evidence type="ECO:0000313" key="3">
    <source>
        <dbReference type="Proteomes" id="UP001600943"/>
    </source>
</evidence>
<feature type="transmembrane region" description="Helical" evidence="1">
    <location>
        <begin position="65"/>
        <end position="84"/>
    </location>
</feature>
<organism evidence="2 3">
    <name type="scientific">Blautia hominis</name>
    <dbReference type="NCBI Taxonomy" id="2025493"/>
    <lineage>
        <taxon>Bacteria</taxon>
        <taxon>Bacillati</taxon>
        <taxon>Bacillota</taxon>
        <taxon>Clostridia</taxon>
        <taxon>Lachnospirales</taxon>
        <taxon>Lachnospiraceae</taxon>
        <taxon>Blautia</taxon>
    </lineage>
</organism>
<feature type="transmembrane region" description="Helical" evidence="1">
    <location>
        <begin position="116"/>
        <end position="137"/>
    </location>
</feature>
<reference evidence="2 3" key="1">
    <citation type="submission" date="2024-04" db="EMBL/GenBank/DDBJ databases">
        <title>Defined microbial consortia suppress multidrug-resistant proinflammatory Enterobacteriaceae via ecological control.</title>
        <authorList>
            <person name="Furuichi M."/>
            <person name="Kawaguchi T."/>
            <person name="Pust M."/>
            <person name="Yasuma K."/>
            <person name="Plichta D."/>
            <person name="Hasegawa N."/>
            <person name="Ohya T."/>
            <person name="Bhattarai S."/>
            <person name="Sasajima S."/>
            <person name="Aoto Y."/>
            <person name="Tuganbaev T."/>
            <person name="Yaginuma M."/>
            <person name="Ueda M."/>
            <person name="Okahashi N."/>
            <person name="Amafuji K."/>
            <person name="Kiridooshi Y."/>
            <person name="Sugita K."/>
            <person name="Strazar M."/>
            <person name="Skelly A."/>
            <person name="Suda W."/>
            <person name="Hattori M."/>
            <person name="Nakamoto N."/>
            <person name="Caballero S."/>
            <person name="Norman J."/>
            <person name="Olle B."/>
            <person name="Tanoue T."/>
            <person name="Arita M."/>
            <person name="Bucci V."/>
            <person name="Atarashi K."/>
            <person name="Xavier R."/>
            <person name="Honda K."/>
        </authorList>
    </citation>
    <scope>NUCLEOTIDE SEQUENCE [LARGE SCALE GENOMIC DNA]</scope>
    <source>
        <strain evidence="3">k04-0078-D8-1</strain>
    </source>
</reference>
<feature type="transmembrane region" description="Helical" evidence="1">
    <location>
        <begin position="93"/>
        <end position="110"/>
    </location>
</feature>
<feature type="transmembrane region" description="Helical" evidence="1">
    <location>
        <begin position="280"/>
        <end position="302"/>
    </location>
</feature>